<dbReference type="EMBL" id="ATBP01001168">
    <property type="protein sequence ID" value="ETR67892.1"/>
    <property type="molecule type" value="Genomic_DNA"/>
</dbReference>
<gene>
    <name evidence="1" type="ORF">OMM_11104</name>
</gene>
<dbReference type="Proteomes" id="UP000189670">
    <property type="component" value="Unassembled WGS sequence"/>
</dbReference>
<comment type="caution">
    <text evidence="1">The sequence shown here is derived from an EMBL/GenBank/DDBJ whole genome shotgun (WGS) entry which is preliminary data.</text>
</comment>
<dbReference type="AlphaFoldDB" id="A0A1V1NZ41"/>
<accession>A0A1V1NZ41</accession>
<protein>
    <submittedName>
        <fullName evidence="1">Uncharacterized protein</fullName>
    </submittedName>
</protein>
<sequence>RTVMIKKILSKDRLRSIKGTFAFIEHRFLQEGYFSTLTHHELILYIFLILVSDRHGISWYAYDNICATLRLTLEEYIIARNSLIDKDLISTDGYFFQVLSLPPKESIAKFTKILKNNDDMVRTDPATIHYHVREQFGGGK</sequence>
<feature type="non-terminal residue" evidence="1">
    <location>
        <position position="1"/>
    </location>
</feature>
<evidence type="ECO:0000313" key="1">
    <source>
        <dbReference type="EMBL" id="ETR67892.1"/>
    </source>
</evidence>
<organism evidence="1 2">
    <name type="scientific">Candidatus Magnetoglobus multicellularis str. Araruama</name>
    <dbReference type="NCBI Taxonomy" id="890399"/>
    <lineage>
        <taxon>Bacteria</taxon>
        <taxon>Pseudomonadati</taxon>
        <taxon>Thermodesulfobacteriota</taxon>
        <taxon>Desulfobacteria</taxon>
        <taxon>Desulfobacterales</taxon>
        <taxon>Desulfobacteraceae</taxon>
        <taxon>Candidatus Magnetoglobus</taxon>
    </lineage>
</organism>
<name>A0A1V1NZ41_9BACT</name>
<reference evidence="2" key="1">
    <citation type="submission" date="2012-11" db="EMBL/GenBank/DDBJ databases">
        <authorList>
            <person name="Lucero-Rivera Y.E."/>
            <person name="Tovar-Ramirez D."/>
        </authorList>
    </citation>
    <scope>NUCLEOTIDE SEQUENCE [LARGE SCALE GENOMIC DNA]</scope>
    <source>
        <strain evidence="2">Araruama</strain>
    </source>
</reference>
<proteinExistence type="predicted"/>
<evidence type="ECO:0000313" key="2">
    <source>
        <dbReference type="Proteomes" id="UP000189670"/>
    </source>
</evidence>